<dbReference type="RefSeq" id="WP_068989495.1">
    <property type="nucleotide sequence ID" value="NZ_BMJN01000002.1"/>
</dbReference>
<dbReference type="InterPro" id="IPR050925">
    <property type="entry name" value="Rhomboid_protease_S54"/>
</dbReference>
<comment type="caution">
    <text evidence="9">The sequence shown here is derived from an EMBL/GenBank/DDBJ whole genome shotgun (WGS) entry which is preliminary data.</text>
</comment>
<reference evidence="9" key="1">
    <citation type="journal article" date="2014" name="Int. J. Syst. Evol. Microbiol.">
        <title>Complete genome sequence of Corynebacterium casei LMG S-19264T (=DSM 44701T), isolated from a smear-ripened cheese.</title>
        <authorList>
            <consortium name="US DOE Joint Genome Institute (JGI-PGF)"/>
            <person name="Walter F."/>
            <person name="Albersmeier A."/>
            <person name="Kalinowski J."/>
            <person name="Ruckert C."/>
        </authorList>
    </citation>
    <scope>NUCLEOTIDE SEQUENCE</scope>
    <source>
        <strain evidence="9">CGMCC 1.15533</strain>
    </source>
</reference>
<dbReference type="GO" id="GO:0016020">
    <property type="term" value="C:membrane"/>
    <property type="evidence" value="ECO:0007669"/>
    <property type="project" value="UniProtKB-SubCell"/>
</dbReference>
<evidence type="ECO:0000256" key="7">
    <source>
        <dbReference type="SAM" id="Phobius"/>
    </source>
</evidence>
<keyword evidence="9" id="KW-0645">Protease</keyword>
<evidence type="ECO:0000313" key="9">
    <source>
        <dbReference type="EMBL" id="GGE24250.1"/>
    </source>
</evidence>
<feature type="transmembrane region" description="Helical" evidence="7">
    <location>
        <begin position="122"/>
        <end position="142"/>
    </location>
</feature>
<evidence type="ECO:0000256" key="5">
    <source>
        <dbReference type="ARBA" id="ARBA00022989"/>
    </source>
</evidence>
<keyword evidence="3 7" id="KW-0812">Transmembrane</keyword>
<keyword evidence="10" id="KW-1185">Reference proteome</keyword>
<evidence type="ECO:0000256" key="3">
    <source>
        <dbReference type="ARBA" id="ARBA00022692"/>
    </source>
</evidence>
<evidence type="ECO:0000256" key="1">
    <source>
        <dbReference type="ARBA" id="ARBA00004141"/>
    </source>
</evidence>
<dbReference type="EMBL" id="BMJN01000002">
    <property type="protein sequence ID" value="GGE24250.1"/>
    <property type="molecule type" value="Genomic_DNA"/>
</dbReference>
<feature type="transmembrane region" description="Helical" evidence="7">
    <location>
        <begin position="97"/>
        <end position="116"/>
    </location>
</feature>
<dbReference type="GO" id="GO:0006508">
    <property type="term" value="P:proteolysis"/>
    <property type="evidence" value="ECO:0007669"/>
    <property type="project" value="UniProtKB-KW"/>
</dbReference>
<feature type="transmembrane region" description="Helical" evidence="7">
    <location>
        <begin position="204"/>
        <end position="222"/>
    </location>
</feature>
<evidence type="ECO:0000313" key="10">
    <source>
        <dbReference type="Proteomes" id="UP000660801"/>
    </source>
</evidence>
<comment type="similarity">
    <text evidence="2">Belongs to the peptidase S54 family.</text>
</comment>
<dbReference type="PANTHER" id="PTHR43731:SF14">
    <property type="entry name" value="PRESENILIN-ASSOCIATED RHOMBOID-LIKE PROTEIN, MITOCHONDRIAL"/>
    <property type="match status" value="1"/>
</dbReference>
<accession>A0A917A595</accession>
<proteinExistence type="inferred from homology"/>
<dbReference type="GO" id="GO:0004252">
    <property type="term" value="F:serine-type endopeptidase activity"/>
    <property type="evidence" value="ECO:0007669"/>
    <property type="project" value="InterPro"/>
</dbReference>
<organism evidence="9 10">
    <name type="scientific">Streptococcus himalayensis</name>
    <dbReference type="NCBI Taxonomy" id="1888195"/>
    <lineage>
        <taxon>Bacteria</taxon>
        <taxon>Bacillati</taxon>
        <taxon>Bacillota</taxon>
        <taxon>Bacilli</taxon>
        <taxon>Lactobacillales</taxon>
        <taxon>Streptococcaceae</taxon>
        <taxon>Streptococcus</taxon>
    </lineage>
</organism>
<keyword evidence="6 7" id="KW-0472">Membrane</keyword>
<evidence type="ECO:0000256" key="2">
    <source>
        <dbReference type="ARBA" id="ARBA00009045"/>
    </source>
</evidence>
<sequence>MEKLWDKRYPVTSGLLALTTLVFLAMLLLRGFAYSSTQTIFDFGGVYGQAMLAFPSQLWRLVSAIFVHIGFEHFFLNMLTLYFIGRQAEDIFGSIKFLLLYLLAGIMGNMFVFFFTPNAVGAGASTSLFGIFGAIIMLRYAVRNPYIQQLGQSYRSLLVVNLLFSLLPGISLGGHLGGALGGALCAVFLPVRGERRAYSLVERILALVAYLLLVFGLLFLAFSRR</sequence>
<evidence type="ECO:0000256" key="4">
    <source>
        <dbReference type="ARBA" id="ARBA00022801"/>
    </source>
</evidence>
<feature type="domain" description="Peptidase S54 rhomboid" evidence="8">
    <location>
        <begin position="56"/>
        <end position="189"/>
    </location>
</feature>
<dbReference type="InterPro" id="IPR022764">
    <property type="entry name" value="Peptidase_S54_rhomboid_dom"/>
</dbReference>
<name>A0A917A595_9STRE</name>
<gene>
    <name evidence="9" type="ORF">GCM10011510_01680</name>
</gene>
<evidence type="ECO:0000256" key="6">
    <source>
        <dbReference type="ARBA" id="ARBA00023136"/>
    </source>
</evidence>
<dbReference type="SUPFAM" id="SSF144091">
    <property type="entry name" value="Rhomboid-like"/>
    <property type="match status" value="1"/>
</dbReference>
<dbReference type="OrthoDB" id="9813074at2"/>
<dbReference type="Proteomes" id="UP000660801">
    <property type="component" value="Unassembled WGS sequence"/>
</dbReference>
<dbReference type="PANTHER" id="PTHR43731">
    <property type="entry name" value="RHOMBOID PROTEASE"/>
    <property type="match status" value="1"/>
</dbReference>
<dbReference type="AlphaFoldDB" id="A0A917A595"/>
<protein>
    <submittedName>
        <fullName evidence="9">Rhomboid family intramembrane serine protease</fullName>
    </submittedName>
</protein>
<dbReference type="InterPro" id="IPR035952">
    <property type="entry name" value="Rhomboid-like_sf"/>
</dbReference>
<dbReference type="Gene3D" id="1.20.1540.10">
    <property type="entry name" value="Rhomboid-like"/>
    <property type="match status" value="1"/>
</dbReference>
<keyword evidence="5 7" id="KW-1133">Transmembrane helix</keyword>
<evidence type="ECO:0000259" key="8">
    <source>
        <dbReference type="Pfam" id="PF01694"/>
    </source>
</evidence>
<feature type="transmembrane region" description="Helical" evidence="7">
    <location>
        <begin position="61"/>
        <end position="85"/>
    </location>
</feature>
<comment type="subcellular location">
    <subcellularLocation>
        <location evidence="1">Membrane</location>
        <topology evidence="1">Multi-pass membrane protein</topology>
    </subcellularLocation>
</comment>
<reference evidence="9" key="2">
    <citation type="submission" date="2020-09" db="EMBL/GenBank/DDBJ databases">
        <authorList>
            <person name="Sun Q."/>
            <person name="Zhou Y."/>
        </authorList>
    </citation>
    <scope>NUCLEOTIDE SEQUENCE</scope>
    <source>
        <strain evidence="9">CGMCC 1.15533</strain>
    </source>
</reference>
<dbReference type="Pfam" id="PF01694">
    <property type="entry name" value="Rhomboid"/>
    <property type="match status" value="1"/>
</dbReference>
<keyword evidence="4" id="KW-0378">Hydrolase</keyword>